<feature type="domain" description="Copper amine oxidase-like N-terminal" evidence="1">
    <location>
        <begin position="372"/>
        <end position="457"/>
    </location>
</feature>
<dbReference type="InterPro" id="IPR036582">
    <property type="entry name" value="Mao_N_sf"/>
</dbReference>
<dbReference type="Gene3D" id="3.30.457.10">
    <property type="entry name" value="Copper amine oxidase-like, N-terminal domain"/>
    <property type="match status" value="1"/>
</dbReference>
<dbReference type="SUPFAM" id="SSF55383">
    <property type="entry name" value="Copper amine oxidase, domain N"/>
    <property type="match status" value="1"/>
</dbReference>
<dbReference type="SUPFAM" id="SSF52266">
    <property type="entry name" value="SGNH hydrolase"/>
    <property type="match status" value="1"/>
</dbReference>
<proteinExistence type="predicted"/>
<reference evidence="2 3" key="1">
    <citation type="submission" date="2018-08" db="EMBL/GenBank/DDBJ databases">
        <title>Genomic Encyclopedia of Type Strains, Phase III (KMG-III): the genomes of soil and plant-associated and newly described type strains.</title>
        <authorList>
            <person name="Whitman W."/>
        </authorList>
    </citation>
    <scope>NUCLEOTIDE SEQUENCE [LARGE SCALE GENOMIC DNA]</scope>
    <source>
        <strain evidence="2 3">CGMCC 1.10966</strain>
    </source>
</reference>
<protein>
    <submittedName>
        <fullName evidence="2">Copper amine oxidase-like protein</fullName>
    </submittedName>
</protein>
<sequence length="468" mass="53080">MLAMFVVFALLFAMLAALITYIVDPLQFYHKPFGYDPVFSNEQRYQNPGLARNYDYDTIIVGTSMTENFRPSEVDKALGAHTLKLSIRGSTADEQFKIAQLAIETGKVKQVLWGLDYFALKTGDQEAAGEFPDYLYDDNKLNDVRYLLNYSLYDSFFKGIMKQIKGSPSQSLEGLYNWNYAVTFGKKLVLKDYEKAGVAEAYFGLNEEPLDVIKDNFNTRVLKLIKAHPEVKFIVYYPPYSVLREVMWEKTNKVRYQNQLEMAVWMYEQLHALPNTEVYNFQTATEWTYNLDLYKDMSHHNQDVNSAIAEAIGQKDARYLMNDTNAQSFADELAKQVQTFALSPDGDPLSVQVFMGDDPSEKVFSSRIMPGEGELLVPVKEAAQAFGATLDWNQATKELVLGRDDSKIKLKMGDKQALQDDNAVELAYPGKLIGGTAYVPFMQLASMLGYKISSDQPNELSIRYTLAS</sequence>
<accession>A0A3D9RX28</accession>
<keyword evidence="3" id="KW-1185">Reference proteome</keyword>
<organism evidence="2 3">
    <name type="scientific">Paenibacillus taihuensis</name>
    <dbReference type="NCBI Taxonomy" id="1156355"/>
    <lineage>
        <taxon>Bacteria</taxon>
        <taxon>Bacillati</taxon>
        <taxon>Bacillota</taxon>
        <taxon>Bacilli</taxon>
        <taxon>Bacillales</taxon>
        <taxon>Paenibacillaceae</taxon>
        <taxon>Paenibacillus</taxon>
    </lineage>
</organism>
<evidence type="ECO:0000313" key="3">
    <source>
        <dbReference type="Proteomes" id="UP000256304"/>
    </source>
</evidence>
<dbReference type="InterPro" id="IPR012854">
    <property type="entry name" value="Cu_amine_oxidase-like_N"/>
</dbReference>
<dbReference type="Pfam" id="PF07833">
    <property type="entry name" value="Cu_amine_oxidN1"/>
    <property type="match status" value="1"/>
</dbReference>
<gene>
    <name evidence="2" type="ORF">A8990_11474</name>
</gene>
<evidence type="ECO:0000313" key="2">
    <source>
        <dbReference type="EMBL" id="REE84539.1"/>
    </source>
</evidence>
<dbReference type="AlphaFoldDB" id="A0A3D9RX28"/>
<evidence type="ECO:0000259" key="1">
    <source>
        <dbReference type="Pfam" id="PF07833"/>
    </source>
</evidence>
<name>A0A3D9RX28_9BACL</name>
<dbReference type="EMBL" id="QTTN01000014">
    <property type="protein sequence ID" value="REE84539.1"/>
    <property type="molecule type" value="Genomic_DNA"/>
</dbReference>
<dbReference type="Proteomes" id="UP000256304">
    <property type="component" value="Unassembled WGS sequence"/>
</dbReference>
<comment type="caution">
    <text evidence="2">The sequence shown here is derived from an EMBL/GenBank/DDBJ whole genome shotgun (WGS) entry which is preliminary data.</text>
</comment>